<protein>
    <submittedName>
        <fullName evidence="2">Uncharacterized protein</fullName>
    </submittedName>
</protein>
<organism evidence="2 3">
    <name type="scientific">Burkholderia pseudomallei 1710a</name>
    <dbReference type="NCBI Taxonomy" id="320371"/>
    <lineage>
        <taxon>Bacteria</taxon>
        <taxon>Pseudomonadati</taxon>
        <taxon>Pseudomonadota</taxon>
        <taxon>Betaproteobacteria</taxon>
        <taxon>Burkholderiales</taxon>
        <taxon>Burkholderiaceae</taxon>
        <taxon>Burkholderia</taxon>
        <taxon>pseudomallei group</taxon>
    </lineage>
</organism>
<evidence type="ECO:0000313" key="3">
    <source>
        <dbReference type="Proteomes" id="UP000001812"/>
    </source>
</evidence>
<dbReference type="EMBL" id="CM000833">
    <property type="protein sequence ID" value="EET04754.1"/>
    <property type="molecule type" value="Genomic_DNA"/>
</dbReference>
<reference evidence="3" key="1">
    <citation type="submission" date="2007-08" db="EMBL/GenBank/DDBJ databases">
        <title>Annotation of Burkholderia pseudomallei 1710a.</title>
        <authorList>
            <person name="Harkins D.M."/>
            <person name="DeShazer D."/>
            <person name="Woods D.E."/>
            <person name="Brinkac L.M."/>
            <person name="Brown K.A."/>
            <person name="Hung G.C."/>
            <person name="Tuanyok A."/>
            <person name="Zhang B."/>
            <person name="Nierman W.C."/>
        </authorList>
    </citation>
    <scope>NUCLEOTIDE SEQUENCE [LARGE SCALE GENOMIC DNA]</scope>
    <source>
        <strain evidence="3">1710a</strain>
    </source>
</reference>
<sequence length="52" mass="5639">MRSGGFGHVAETADDRATLRHHGAGRRLGACAIAAPRERSRTAVKPRRKAMQ</sequence>
<dbReference type="Proteomes" id="UP000001812">
    <property type="component" value="Chromosome II"/>
</dbReference>
<name>A0A0E1VX60_BURPE</name>
<evidence type="ECO:0000313" key="2">
    <source>
        <dbReference type="EMBL" id="EET04754.1"/>
    </source>
</evidence>
<proteinExistence type="predicted"/>
<gene>
    <name evidence="2" type="ORF">BURPS1710A_A1230</name>
</gene>
<dbReference type="HOGENOM" id="CLU_3077624_0_0_4"/>
<feature type="region of interest" description="Disordered" evidence="1">
    <location>
        <begin position="1"/>
        <end position="23"/>
    </location>
</feature>
<dbReference type="AlphaFoldDB" id="A0A0E1VX60"/>
<evidence type="ECO:0000256" key="1">
    <source>
        <dbReference type="SAM" id="MobiDB-lite"/>
    </source>
</evidence>
<reference evidence="2 3" key="2">
    <citation type="submission" date="2009-05" db="EMBL/GenBank/DDBJ databases">
        <authorList>
            <person name="Harkins D.M."/>
            <person name="DeShazer D."/>
            <person name="Woods D.E."/>
            <person name="Brinkac L.M."/>
            <person name="Brown K.A."/>
            <person name="Hung G.C."/>
            <person name="Tuanyok A."/>
            <person name="Zhang B."/>
            <person name="Nierman W.C."/>
        </authorList>
    </citation>
    <scope>NUCLEOTIDE SEQUENCE [LARGE SCALE GENOMIC DNA]</scope>
    <source>
        <strain evidence="2 3">1710a</strain>
    </source>
</reference>
<accession>A0A0E1VX60</accession>